<name>A0A0F9AQ41_9ZZZZ</name>
<comment type="caution">
    <text evidence="1">The sequence shown here is derived from an EMBL/GenBank/DDBJ whole genome shotgun (WGS) entry which is preliminary data.</text>
</comment>
<protein>
    <submittedName>
        <fullName evidence="1">Uncharacterized protein</fullName>
    </submittedName>
</protein>
<reference evidence="1" key="1">
    <citation type="journal article" date="2015" name="Nature">
        <title>Complex archaea that bridge the gap between prokaryotes and eukaryotes.</title>
        <authorList>
            <person name="Spang A."/>
            <person name="Saw J.H."/>
            <person name="Jorgensen S.L."/>
            <person name="Zaremba-Niedzwiedzka K."/>
            <person name="Martijn J."/>
            <person name="Lind A.E."/>
            <person name="van Eijk R."/>
            <person name="Schleper C."/>
            <person name="Guy L."/>
            <person name="Ettema T.J."/>
        </authorList>
    </citation>
    <scope>NUCLEOTIDE SEQUENCE</scope>
</reference>
<sequence>QFDDFFLIRKVKDGIIVEPKFPLTTEVNILERKVKKNK</sequence>
<proteinExistence type="predicted"/>
<organism evidence="1">
    <name type="scientific">marine sediment metagenome</name>
    <dbReference type="NCBI Taxonomy" id="412755"/>
    <lineage>
        <taxon>unclassified sequences</taxon>
        <taxon>metagenomes</taxon>
        <taxon>ecological metagenomes</taxon>
    </lineage>
</organism>
<evidence type="ECO:0000313" key="1">
    <source>
        <dbReference type="EMBL" id="KKL11560.1"/>
    </source>
</evidence>
<dbReference type="EMBL" id="LAZR01041602">
    <property type="protein sequence ID" value="KKL11560.1"/>
    <property type="molecule type" value="Genomic_DNA"/>
</dbReference>
<gene>
    <name evidence="1" type="ORF">LCGC14_2544610</name>
</gene>
<feature type="non-terminal residue" evidence="1">
    <location>
        <position position="1"/>
    </location>
</feature>
<accession>A0A0F9AQ41</accession>
<dbReference type="AlphaFoldDB" id="A0A0F9AQ41"/>